<reference evidence="2 3" key="1">
    <citation type="submission" date="2020-12" db="EMBL/GenBank/DDBJ databases">
        <title>Taxonomic evaluation of the Bacillus sporothermodurans group of bacteria based on whole genome sequences.</title>
        <authorList>
            <person name="Fiedler G."/>
            <person name="Herbstmann A.-D."/>
            <person name="Doll E."/>
            <person name="Wenning M."/>
            <person name="Brinks E."/>
            <person name="Kabisch J."/>
            <person name="Breitenwieser F."/>
            <person name="Lappann M."/>
            <person name="Boehnlein C."/>
            <person name="Franz C."/>
        </authorList>
    </citation>
    <scope>NUCLEOTIDE SEQUENCE [LARGE SCALE GENOMIC DNA]</scope>
    <source>
        <strain evidence="2 3">DSM 10599</strain>
    </source>
</reference>
<feature type="compositionally biased region" description="Gly residues" evidence="1">
    <location>
        <begin position="34"/>
        <end position="62"/>
    </location>
</feature>
<evidence type="ECO:0000313" key="2">
    <source>
        <dbReference type="EMBL" id="QQX27311.1"/>
    </source>
</evidence>
<feature type="compositionally biased region" description="Pro residues" evidence="1">
    <location>
        <begin position="77"/>
        <end position="95"/>
    </location>
</feature>
<gene>
    <name evidence="2" type="ORF">JGZ69_00785</name>
</gene>
<proteinExistence type="predicted"/>
<dbReference type="KEGG" id="hspo:JGZ69_00785"/>
<accession>A0AB37HIY0</accession>
<feature type="region of interest" description="Disordered" evidence="1">
    <location>
        <begin position="1"/>
        <end position="112"/>
    </location>
</feature>
<protein>
    <submittedName>
        <fullName evidence="2">Transporter</fullName>
    </submittedName>
</protein>
<sequence length="175" mass="18367">MLKPFQGSGNNQVFPFGNATGQGQWHPTGPPPGQGQGPSPGQGQGQGFPPGLPPGQGQGQGFPPGPPPGQGQGQGFPPGPPPGQGQGFPPGPPPGAGQGTQSGSHSSSPSVYAVDPGAFKGCLHRYTRVRLRNGQRFWFYPTFIGRTSVAGYRWINNRWRYEGMDTNRIVSFNCS</sequence>
<evidence type="ECO:0000313" key="3">
    <source>
        <dbReference type="Proteomes" id="UP000595512"/>
    </source>
</evidence>
<organism evidence="2 3">
    <name type="scientific">Heyndrickxia sporothermodurans</name>
    <dbReference type="NCBI Taxonomy" id="46224"/>
    <lineage>
        <taxon>Bacteria</taxon>
        <taxon>Bacillati</taxon>
        <taxon>Bacillota</taxon>
        <taxon>Bacilli</taxon>
        <taxon>Bacillales</taxon>
        <taxon>Bacillaceae</taxon>
        <taxon>Heyndrickxia</taxon>
    </lineage>
</organism>
<evidence type="ECO:0000256" key="1">
    <source>
        <dbReference type="SAM" id="MobiDB-lite"/>
    </source>
</evidence>
<dbReference type="AlphaFoldDB" id="A0AB37HIY0"/>
<name>A0AB37HIY0_9BACI</name>
<feature type="compositionally biased region" description="Low complexity" evidence="1">
    <location>
        <begin position="99"/>
        <end position="110"/>
    </location>
</feature>
<dbReference type="Proteomes" id="UP000595512">
    <property type="component" value="Chromosome"/>
</dbReference>
<dbReference type="EMBL" id="CP066701">
    <property type="protein sequence ID" value="QQX27311.1"/>
    <property type="molecule type" value="Genomic_DNA"/>
</dbReference>